<gene>
    <name evidence="2" type="ORF">GRI97_14915</name>
</gene>
<evidence type="ECO:0000313" key="3">
    <source>
        <dbReference type="Proteomes" id="UP000469430"/>
    </source>
</evidence>
<dbReference type="AlphaFoldDB" id="A0A6I4TWP5"/>
<keyword evidence="3" id="KW-1185">Reference proteome</keyword>
<reference evidence="2 3" key="1">
    <citation type="submission" date="2019-12" db="EMBL/GenBank/DDBJ databases">
        <title>Genomic-based taxomic classification of the family Erythrobacteraceae.</title>
        <authorList>
            <person name="Xu L."/>
        </authorList>
    </citation>
    <scope>NUCLEOTIDE SEQUENCE [LARGE SCALE GENOMIC DNA]</scope>
    <source>
        <strain evidence="2 3">S36</strain>
    </source>
</reference>
<evidence type="ECO:0000313" key="2">
    <source>
        <dbReference type="EMBL" id="MXP00283.1"/>
    </source>
</evidence>
<dbReference type="OrthoDB" id="7582310at2"/>
<feature type="chain" id="PRO_5026185430" evidence="1">
    <location>
        <begin position="23"/>
        <end position="131"/>
    </location>
</feature>
<accession>A0A6I4TWP5</accession>
<name>A0A6I4TWP5_9SPHN</name>
<feature type="signal peptide" evidence="1">
    <location>
        <begin position="1"/>
        <end position="22"/>
    </location>
</feature>
<organism evidence="2 3">
    <name type="scientific">Croceibacterium xixiisoli</name>
    <dbReference type="NCBI Taxonomy" id="1476466"/>
    <lineage>
        <taxon>Bacteria</taxon>
        <taxon>Pseudomonadati</taxon>
        <taxon>Pseudomonadota</taxon>
        <taxon>Alphaproteobacteria</taxon>
        <taxon>Sphingomonadales</taxon>
        <taxon>Erythrobacteraceae</taxon>
        <taxon>Croceibacterium</taxon>
    </lineage>
</organism>
<protein>
    <submittedName>
        <fullName evidence="2">Uncharacterized protein</fullName>
    </submittedName>
</protein>
<keyword evidence="1" id="KW-0732">Signal</keyword>
<evidence type="ECO:0000256" key="1">
    <source>
        <dbReference type="SAM" id="SignalP"/>
    </source>
</evidence>
<proteinExistence type="predicted"/>
<dbReference type="EMBL" id="WTYJ01000003">
    <property type="protein sequence ID" value="MXP00283.1"/>
    <property type="molecule type" value="Genomic_DNA"/>
</dbReference>
<dbReference type="Proteomes" id="UP000469430">
    <property type="component" value="Unassembled WGS sequence"/>
</dbReference>
<comment type="caution">
    <text evidence="2">The sequence shown here is derived from an EMBL/GenBank/DDBJ whole genome shotgun (WGS) entry which is preliminary data.</text>
</comment>
<sequence length="131" mass="13939">MPVLVRLCLSSVLVLIAVPLAAQESASHASPRGLMLEHRAMLRCSAAFALVAAEQQRAPGGMTAYPPLSGRGREYFVRAVAQVMDDTGLPRQEVVAELEREARDLSAAGRLEQVMPACLLALEASETGEAP</sequence>
<dbReference type="RefSeq" id="WP_161391999.1">
    <property type="nucleotide sequence ID" value="NZ_JBHSCP010000002.1"/>
</dbReference>